<dbReference type="AlphaFoldDB" id="A0A3R7EZT1"/>
<dbReference type="InterPro" id="IPR004838">
    <property type="entry name" value="NHTrfase_class1_PyrdxlP-BS"/>
</dbReference>
<dbReference type="Gene3D" id="3.40.640.10">
    <property type="entry name" value="Type I PLP-dependent aspartate aminotransferase-like (Major domain)"/>
    <property type="match status" value="1"/>
</dbReference>
<dbReference type="EMBL" id="JNAD02000001">
    <property type="protein sequence ID" value="RKM99359.1"/>
    <property type="molecule type" value="Genomic_DNA"/>
</dbReference>
<evidence type="ECO:0000313" key="7">
    <source>
        <dbReference type="EMBL" id="RKM99359.1"/>
    </source>
</evidence>
<feature type="domain" description="Aminotransferase class I/classII large" evidence="5">
    <location>
        <begin position="205"/>
        <end position="526"/>
    </location>
</feature>
<comment type="caution">
    <text evidence="7">The sequence shown here is derived from an EMBL/GenBank/DDBJ whole genome shotgun (WGS) entry which is preliminary data.</text>
</comment>
<dbReference type="RefSeq" id="WP_078961580.1">
    <property type="nucleotide sequence ID" value="NZ_CP134822.1"/>
</dbReference>
<dbReference type="Gene3D" id="3.90.1150.10">
    <property type="entry name" value="Aspartate Aminotransferase, domain 1"/>
    <property type="match status" value="1"/>
</dbReference>
<feature type="compositionally biased region" description="Pro residues" evidence="4">
    <location>
        <begin position="164"/>
        <end position="175"/>
    </location>
</feature>
<dbReference type="CDD" id="cd00609">
    <property type="entry name" value="AAT_like"/>
    <property type="match status" value="1"/>
</dbReference>
<proteinExistence type="inferred from homology"/>
<dbReference type="InterPro" id="IPR015421">
    <property type="entry name" value="PyrdxlP-dep_Trfase_major"/>
</dbReference>
<accession>A0A3R7EZT1</accession>
<dbReference type="Proteomes" id="UP000028058">
    <property type="component" value="Unassembled WGS sequence"/>
</dbReference>
<dbReference type="PROSITE" id="PS00105">
    <property type="entry name" value="AA_TRANSFER_CLASS_1"/>
    <property type="match status" value="1"/>
</dbReference>
<reference evidence="7 8" key="1">
    <citation type="journal article" date="2014" name="Genome Announc.">
        <title>Draft Genome Sequence of Streptomyces fradiae ATCC 19609, a Strain Highly Sensitive to Antibiotics.</title>
        <authorList>
            <person name="Bekker O.B."/>
            <person name="Klimina K.M."/>
            <person name="Vatlin A.A."/>
            <person name="Zakharevich N.V."/>
            <person name="Kasianov A.S."/>
            <person name="Danilenko V.N."/>
        </authorList>
    </citation>
    <scope>NUCLEOTIDE SEQUENCE [LARGE SCALE GENOMIC DNA]</scope>
    <source>
        <strain evidence="7 8">ATCC 19609</strain>
    </source>
</reference>
<feature type="domain" description="CobE/GbiG C-terminal" evidence="6">
    <location>
        <begin position="17"/>
        <end position="135"/>
    </location>
</feature>
<dbReference type="PANTHER" id="PTHR42885:SF1">
    <property type="entry name" value="THREONINE-PHOSPHATE DECARBOXYLASE"/>
    <property type="match status" value="1"/>
</dbReference>
<organism evidence="7 8">
    <name type="scientific">Streptomyces xinghaiensis</name>
    <dbReference type="NCBI Taxonomy" id="1038928"/>
    <lineage>
        <taxon>Bacteria</taxon>
        <taxon>Bacillati</taxon>
        <taxon>Actinomycetota</taxon>
        <taxon>Actinomycetes</taxon>
        <taxon>Kitasatosporales</taxon>
        <taxon>Streptomycetaceae</taxon>
        <taxon>Streptomyces</taxon>
    </lineage>
</organism>
<dbReference type="Gene3D" id="3.30.420.180">
    <property type="entry name" value="CobE/GbiG C-terminal domain"/>
    <property type="match status" value="1"/>
</dbReference>
<dbReference type="Pfam" id="PF01890">
    <property type="entry name" value="CbiG_C"/>
    <property type="match status" value="1"/>
</dbReference>
<keyword evidence="7" id="KW-0456">Lyase</keyword>
<dbReference type="SUPFAM" id="SSF159664">
    <property type="entry name" value="CobE/GbiG C-terminal domain-like"/>
    <property type="match status" value="1"/>
</dbReference>
<dbReference type="Pfam" id="PF00155">
    <property type="entry name" value="Aminotran_1_2"/>
    <property type="match status" value="1"/>
</dbReference>
<dbReference type="InterPro" id="IPR004839">
    <property type="entry name" value="Aminotransferase_I/II_large"/>
</dbReference>
<sequence>MSGTSGDGREAGRGPVLAAGVGARAGVTEGEVLALLRAALEAAGRRDPAVAVLATAEAKAGEAGIAGAAARLGVPLVTYTAAELAAVDVPHPSRTVLGAAGTPSVAEAAALLAAGPGGALLVPKSASPRATVAVARSPAAPGPQPPPHGPGPHTRTPHLRTPRAPVPPGPAPAGPHPKGRTPVTALPGPDLRHHGDAEVRGTGLTDLAVNVRAGTPPDWLRARIAASLGTLAAYPDGAPAREAVARRHGLPVSRVLLTAGAAEAFVLAARAFPARRPVVVHPQFTEPEAALRNAGHRVERVLLRREDGFRLRPDSVPEDADLVVVGNPTNPTSVLHPPDGPAGLAALARPGRLLVVDEAFMDAVPGEHASLASRTDLPGLVVLRSLTKTWGLAGLRVGYVLAEPERIAALERAQPLWPVSAPALAAAEACCEPAALAEAERAAEGVAADREHLLARLAEFGEVAVCGPAAGPFVLLRLEGAAAVRERLREHGFAVRRGDTFPGLGPEWLRLAVRDPRTTDRFADALGKALADR</sequence>
<dbReference type="InterPro" id="IPR015422">
    <property type="entry name" value="PyrdxlP-dep_Trfase_small"/>
</dbReference>
<dbReference type="GO" id="GO:0030170">
    <property type="term" value="F:pyridoxal phosphate binding"/>
    <property type="evidence" value="ECO:0007669"/>
    <property type="project" value="InterPro"/>
</dbReference>
<dbReference type="EC" id="2.6.1.-" evidence="3"/>
<dbReference type="InterPro" id="IPR036518">
    <property type="entry name" value="CobE/GbiG_C_sf"/>
</dbReference>
<evidence type="ECO:0000313" key="8">
    <source>
        <dbReference type="Proteomes" id="UP000028058"/>
    </source>
</evidence>
<dbReference type="GO" id="GO:0016829">
    <property type="term" value="F:lyase activity"/>
    <property type="evidence" value="ECO:0007669"/>
    <property type="project" value="UniProtKB-KW"/>
</dbReference>
<evidence type="ECO:0000259" key="6">
    <source>
        <dbReference type="Pfam" id="PF01890"/>
    </source>
</evidence>
<name>A0A3R7EZT1_9ACTN</name>
<dbReference type="InterPro" id="IPR015424">
    <property type="entry name" value="PyrdxlP-dep_Trfase"/>
</dbReference>
<feature type="region of interest" description="Disordered" evidence="4">
    <location>
        <begin position="131"/>
        <end position="197"/>
    </location>
</feature>
<dbReference type="OrthoDB" id="3401872at2"/>
<keyword evidence="3" id="KW-0032">Aminotransferase</keyword>
<comment type="cofactor">
    <cofactor evidence="1 3">
        <name>pyridoxal 5'-phosphate</name>
        <dbReference type="ChEBI" id="CHEBI:597326"/>
    </cofactor>
</comment>
<dbReference type="SUPFAM" id="SSF53383">
    <property type="entry name" value="PLP-dependent transferases"/>
    <property type="match status" value="1"/>
</dbReference>
<keyword evidence="3" id="KW-0808">Transferase</keyword>
<evidence type="ECO:0000259" key="5">
    <source>
        <dbReference type="Pfam" id="PF00155"/>
    </source>
</evidence>
<dbReference type="InterPro" id="IPR002750">
    <property type="entry name" value="CobE/GbiG_C"/>
</dbReference>
<evidence type="ECO:0000256" key="4">
    <source>
        <dbReference type="SAM" id="MobiDB-lite"/>
    </source>
</evidence>
<evidence type="ECO:0000256" key="3">
    <source>
        <dbReference type="RuleBase" id="RU000481"/>
    </source>
</evidence>
<evidence type="ECO:0000256" key="2">
    <source>
        <dbReference type="ARBA" id="ARBA00022898"/>
    </source>
</evidence>
<gene>
    <name evidence="7" type="ORF">SFRA_004005</name>
</gene>
<protein>
    <recommendedName>
        <fullName evidence="3">Aminotransferase</fullName>
        <ecNumber evidence="3">2.6.1.-</ecNumber>
    </recommendedName>
</protein>
<dbReference type="GO" id="GO:0008483">
    <property type="term" value="F:transaminase activity"/>
    <property type="evidence" value="ECO:0007669"/>
    <property type="project" value="UniProtKB-KW"/>
</dbReference>
<keyword evidence="8" id="KW-1185">Reference proteome</keyword>
<evidence type="ECO:0000256" key="1">
    <source>
        <dbReference type="ARBA" id="ARBA00001933"/>
    </source>
</evidence>
<comment type="similarity">
    <text evidence="3">Belongs to the class-I pyridoxal-phosphate-dependent aminotransferase family.</text>
</comment>
<keyword evidence="2" id="KW-0663">Pyridoxal phosphate</keyword>
<dbReference type="NCBIfam" id="NF005915">
    <property type="entry name" value="PRK07908.1"/>
    <property type="match status" value="1"/>
</dbReference>
<dbReference type="GO" id="GO:0009236">
    <property type="term" value="P:cobalamin biosynthetic process"/>
    <property type="evidence" value="ECO:0007669"/>
    <property type="project" value="InterPro"/>
</dbReference>
<feature type="compositionally biased region" description="Pro residues" evidence="4">
    <location>
        <begin position="140"/>
        <end position="150"/>
    </location>
</feature>
<dbReference type="PANTHER" id="PTHR42885">
    <property type="entry name" value="HISTIDINOL-PHOSPHATE AMINOTRANSFERASE-RELATED"/>
    <property type="match status" value="1"/>
</dbReference>